<organism evidence="2 3">
    <name type="scientific">Xenorhabdus vietnamensis</name>
    <dbReference type="NCBI Taxonomy" id="351656"/>
    <lineage>
        <taxon>Bacteria</taxon>
        <taxon>Pseudomonadati</taxon>
        <taxon>Pseudomonadota</taxon>
        <taxon>Gammaproteobacteria</taxon>
        <taxon>Enterobacterales</taxon>
        <taxon>Morganellaceae</taxon>
        <taxon>Xenorhabdus</taxon>
    </lineage>
</organism>
<feature type="signal peptide" evidence="1">
    <location>
        <begin position="1"/>
        <end position="23"/>
    </location>
</feature>
<evidence type="ECO:0000313" key="3">
    <source>
        <dbReference type="Proteomes" id="UP000194350"/>
    </source>
</evidence>
<keyword evidence="3" id="KW-1185">Reference proteome</keyword>
<dbReference type="AlphaFoldDB" id="A0A1Y2S9K3"/>
<name>A0A1Y2S9K3_9GAMM</name>
<accession>A0A1Y2S9K3</accession>
<sequence length="166" mass="19463">MKKMYMILAIFFATYIALPHANAQVDREVRHTYELFKPAFWKTKTPKSIPLPKKINLTKSGLKHVEERHIGYTHRDWRHKSKWTVNKADIKTIARDIFRHPNRIIRDGRNNNFIYEKVLKKIVGIDSEGNKLKKARVVIKKNGDLVTAFPELEFKKVGSKDIILRG</sequence>
<comment type="caution">
    <text evidence="2">The sequence shown here is derived from an EMBL/GenBank/DDBJ whole genome shotgun (WGS) entry which is preliminary data.</text>
</comment>
<protein>
    <submittedName>
        <fullName evidence="2">RHS repeat-associated core domain-containing protein</fullName>
    </submittedName>
</protein>
<dbReference type="EMBL" id="MUBJ01000027">
    <property type="protein sequence ID" value="OTA14568.1"/>
    <property type="molecule type" value="Genomic_DNA"/>
</dbReference>
<keyword evidence="1" id="KW-0732">Signal</keyword>
<gene>
    <name evidence="2" type="ORF">Xvie_03597</name>
</gene>
<dbReference type="OrthoDB" id="9816400at2"/>
<evidence type="ECO:0000313" key="2">
    <source>
        <dbReference type="EMBL" id="OTA14568.1"/>
    </source>
</evidence>
<dbReference type="Proteomes" id="UP000194350">
    <property type="component" value="Unassembled WGS sequence"/>
</dbReference>
<dbReference type="STRING" id="351656.Xvie_03597"/>
<feature type="chain" id="PRO_5012824768" evidence="1">
    <location>
        <begin position="24"/>
        <end position="166"/>
    </location>
</feature>
<dbReference type="RefSeq" id="WP_086110501.1">
    <property type="nucleotide sequence ID" value="NZ_CAWNGD010000070.1"/>
</dbReference>
<reference evidence="2 3" key="1">
    <citation type="submission" date="2016-10" db="EMBL/GenBank/DDBJ databases">
        <title>Systematic genetic and metabolomic analysis of Xenorhabdus and Photorhabdus spp., highlights the requirements for a dual symbiotic and pathogenic life style.</title>
        <authorList>
            <person name="Tobias N.J."/>
            <person name="Wolff H."/>
            <person name="Djahanschiri B."/>
            <person name="Pidot S.J."/>
            <person name="Stinear T.P."/>
            <person name="Ebersberger I."/>
            <person name="Bode H.B."/>
        </authorList>
    </citation>
    <scope>NUCLEOTIDE SEQUENCE [LARGE SCALE GENOMIC DNA]</scope>
    <source>
        <strain evidence="2 3">DSM 22392</strain>
    </source>
</reference>
<proteinExistence type="predicted"/>
<evidence type="ECO:0000256" key="1">
    <source>
        <dbReference type="SAM" id="SignalP"/>
    </source>
</evidence>